<feature type="transmembrane region" description="Helical" evidence="1">
    <location>
        <begin position="157"/>
        <end position="187"/>
    </location>
</feature>
<keyword evidence="1" id="KW-0812">Transmembrane</keyword>
<dbReference type="KEGG" id="hsc:HVS_06510"/>
<evidence type="ECO:0000313" key="2">
    <source>
        <dbReference type="EMBL" id="AUG57228.1"/>
    </source>
</evidence>
<organism evidence="2 3">
    <name type="scientific">Acetivibrio saccincola</name>
    <dbReference type="NCBI Taxonomy" id="1677857"/>
    <lineage>
        <taxon>Bacteria</taxon>
        <taxon>Bacillati</taxon>
        <taxon>Bacillota</taxon>
        <taxon>Clostridia</taxon>
        <taxon>Eubacteriales</taxon>
        <taxon>Oscillospiraceae</taxon>
        <taxon>Acetivibrio</taxon>
    </lineage>
</organism>
<feature type="transmembrane region" description="Helical" evidence="1">
    <location>
        <begin position="118"/>
        <end position="151"/>
    </location>
</feature>
<dbReference type="Proteomes" id="UP000233534">
    <property type="component" value="Chromosome"/>
</dbReference>
<dbReference type="RefSeq" id="WP_101300352.1">
    <property type="nucleotide sequence ID" value="NZ_CP025197.1"/>
</dbReference>
<keyword evidence="1" id="KW-0472">Membrane</keyword>
<evidence type="ECO:0008006" key="4">
    <source>
        <dbReference type="Google" id="ProtNLM"/>
    </source>
</evidence>
<reference evidence="2 3" key="1">
    <citation type="submission" date="2017-12" db="EMBL/GenBank/DDBJ databases">
        <title>Complete genome sequence of Herbivorax saccincola GGR1, a novel Cellulosome-producing hydrolytic bacterium in a thermophilic biogas plant, established by Illumina and Nanopore MinION sequencing.</title>
        <authorList>
            <person name="Pechtl A."/>
            <person name="Ruckert C."/>
            <person name="Koeck D.E."/>
            <person name="Maus I."/>
            <person name="Winkler A."/>
            <person name="Kalinowski J."/>
            <person name="Puhler A."/>
            <person name="Schwarz W.W."/>
            <person name="Zverlov V.V."/>
            <person name="Schluter A."/>
            <person name="Liebl W."/>
        </authorList>
    </citation>
    <scope>NUCLEOTIDE SEQUENCE [LARGE SCALE GENOMIC DNA]</scope>
    <source>
        <strain evidence="3">SR1</strain>
    </source>
</reference>
<gene>
    <name evidence="2" type="ORF">HVS_06510</name>
</gene>
<dbReference type="AlphaFoldDB" id="A0A2K9E4A5"/>
<name>A0A2K9E4A5_9FIRM</name>
<evidence type="ECO:0000313" key="3">
    <source>
        <dbReference type="Proteomes" id="UP000233534"/>
    </source>
</evidence>
<proteinExistence type="predicted"/>
<feature type="transmembrane region" description="Helical" evidence="1">
    <location>
        <begin position="16"/>
        <end position="36"/>
    </location>
</feature>
<keyword evidence="1" id="KW-1133">Transmembrane helix</keyword>
<protein>
    <recommendedName>
        <fullName evidence="4">Membrane domain of glycerophosphoryl diester phosphodiesterase</fullName>
    </recommendedName>
</protein>
<evidence type="ECO:0000256" key="1">
    <source>
        <dbReference type="SAM" id="Phobius"/>
    </source>
</evidence>
<dbReference type="EMBL" id="CP025197">
    <property type="protein sequence ID" value="AUG57228.1"/>
    <property type="molecule type" value="Genomic_DNA"/>
</dbReference>
<feature type="transmembrane region" description="Helical" evidence="1">
    <location>
        <begin position="208"/>
        <end position="231"/>
    </location>
</feature>
<feature type="transmembrane region" description="Helical" evidence="1">
    <location>
        <begin position="237"/>
        <end position="261"/>
    </location>
</feature>
<accession>A0A2K9E4A5</accession>
<sequence length="278" mass="31626">MEYLENAFKFWGKFKWLIVPLFILCCVAVFLGNPTLKEITGTLNEVTDLGLVTGEAENIDLYDVLDKIAPNIGILLQVVLLVLFLSIFIFPATYGMIIRGYETGATGLGSFFTSLKKYFIKFILYFLSVLIIMAAVAIIYLLFFFIFPFIFIISWQLATIVFIGVIIASVIFLCFLFNVLNIWFVALAWDDMKVLEGFFKAFELVKGCFWSCVGIAFSMAFIYITVNALIGGVLENIIIVSYFIKSFLLSMCIYVLMVYGFELYRDKTEKNSVLGDYL</sequence>
<keyword evidence="3" id="KW-1185">Reference proteome</keyword>
<feature type="transmembrane region" description="Helical" evidence="1">
    <location>
        <begin position="74"/>
        <end position="97"/>
    </location>
</feature>